<feature type="compositionally biased region" description="Basic and acidic residues" evidence="1">
    <location>
        <begin position="642"/>
        <end position="661"/>
    </location>
</feature>
<dbReference type="RefSeq" id="WP_103095025.1">
    <property type="nucleotide sequence ID" value="NZ_LYMM01000022.1"/>
</dbReference>
<feature type="region of interest" description="Disordered" evidence="1">
    <location>
        <begin position="1"/>
        <end position="36"/>
    </location>
</feature>
<keyword evidence="3" id="KW-1185">Reference proteome</keyword>
<evidence type="ECO:0000313" key="2">
    <source>
        <dbReference type="EMBL" id="PNU05819.1"/>
    </source>
</evidence>
<evidence type="ECO:0000313" key="3">
    <source>
        <dbReference type="Proteomes" id="UP000236327"/>
    </source>
</evidence>
<reference evidence="2 3" key="1">
    <citation type="submission" date="2016-05" db="EMBL/GenBank/DDBJ databases">
        <title>Complete genome sequence of Novosphingobium guangzhouense SA925(T).</title>
        <authorList>
            <person name="Sha S."/>
        </authorList>
    </citation>
    <scope>NUCLEOTIDE SEQUENCE [LARGE SCALE GENOMIC DNA]</scope>
    <source>
        <strain evidence="2 3">SA925</strain>
    </source>
</reference>
<name>A0A2K2G448_9SPHN</name>
<comment type="caution">
    <text evidence="2">The sequence shown here is derived from an EMBL/GenBank/DDBJ whole genome shotgun (WGS) entry which is preliminary data.</text>
</comment>
<proteinExistence type="predicted"/>
<organism evidence="2 3">
    <name type="scientific">Novosphingobium guangzhouense</name>
    <dbReference type="NCBI Taxonomy" id="1850347"/>
    <lineage>
        <taxon>Bacteria</taxon>
        <taxon>Pseudomonadati</taxon>
        <taxon>Pseudomonadota</taxon>
        <taxon>Alphaproteobacteria</taxon>
        <taxon>Sphingomonadales</taxon>
        <taxon>Sphingomonadaceae</taxon>
        <taxon>Novosphingobium</taxon>
    </lineage>
</organism>
<protein>
    <recommendedName>
        <fullName evidence="4">DUF927 domain-containing protein</fullName>
    </recommendedName>
</protein>
<dbReference type="AlphaFoldDB" id="A0A2K2G448"/>
<evidence type="ECO:0000256" key="1">
    <source>
        <dbReference type="SAM" id="MobiDB-lite"/>
    </source>
</evidence>
<gene>
    <name evidence="2" type="ORF">A8V01_14735</name>
</gene>
<dbReference type="OrthoDB" id="7208869at2"/>
<dbReference type="EMBL" id="LYMM01000022">
    <property type="protein sequence ID" value="PNU05819.1"/>
    <property type="molecule type" value="Genomic_DNA"/>
</dbReference>
<accession>A0A2K2G448</accession>
<sequence>MSNPLQEALDNPFEAPEFAQAGDTGPELDRQGEDDYERFPPGCPVKVLGNQQDISGKQTCYYLNWNGQLVGLEAGNRHGKLGLAALFGPSIGWLEAHYPMWSKPVREQIDGKWVIVQESKVIGFDQAKAAQSLVIEAVRKGIFDPAGRMRGRGAHRPEKGAGGLVLHCGNKILVSVPNAEGGIKDWRWIDAGEHERFVYQAGEATPRPWHGRASEKHARKLLNLLQTWNWKRPELDPILCLGAIGAGMVGGALHWRPHVWITGPRGAGKSELNGKDGVVHRIYGTGVFRTSNTTAAGIRSHLKNSTVPVMIDEREAERDNRKNDEIIELARIASSGDTATRGSSDHSGVEFTLQSCFWFSSILIPPLLPQDRSRLAILELKPIPEGVAPPPELRTTDFGDMGRHLMRRMVDGWARLQDTKLKFHKALAAMGHDNRACDQFGTLLACADVLLADRVDVVPSDELIADWVAYCRPQRMSEVTDTTADHDACLQHILTSMVQARGGDEREQLATWIHRAMVASSNHIMESGAVEKLHDKLHQLGLKLVNAKRHPEAVKDGKVTPARWGAQTFSNAAPGYLAVAAGKHVALLKMFENTEWSGAVWKQSLERVPGALGVDGVKFGHHKSRAVLVPLAAVFDEEDLPTESRPDKASDWLREQLQEHG</sequence>
<dbReference type="Proteomes" id="UP000236327">
    <property type="component" value="Unassembled WGS sequence"/>
</dbReference>
<feature type="region of interest" description="Disordered" evidence="1">
    <location>
        <begin position="639"/>
        <end position="661"/>
    </location>
</feature>
<evidence type="ECO:0008006" key="4">
    <source>
        <dbReference type="Google" id="ProtNLM"/>
    </source>
</evidence>